<dbReference type="Proteomes" id="UP000029227">
    <property type="component" value="Unassembled WGS sequence"/>
</dbReference>
<keyword evidence="1" id="KW-0479">Metal-binding</keyword>
<gene>
    <name evidence="5" type="ORF">JCM19237_2447</name>
</gene>
<evidence type="ECO:0000259" key="4">
    <source>
        <dbReference type="PROSITE" id="PS50974"/>
    </source>
</evidence>
<dbReference type="GO" id="GO:0008705">
    <property type="term" value="F:methionine synthase activity"/>
    <property type="evidence" value="ECO:0007669"/>
    <property type="project" value="UniProtKB-EC"/>
</dbReference>
<organism evidence="5 6">
    <name type="scientific">Photobacterium aphoticum</name>
    <dbReference type="NCBI Taxonomy" id="754436"/>
    <lineage>
        <taxon>Bacteria</taxon>
        <taxon>Pseudomonadati</taxon>
        <taxon>Pseudomonadota</taxon>
        <taxon>Gammaproteobacteria</taxon>
        <taxon>Vibrionales</taxon>
        <taxon>Vibrionaceae</taxon>
        <taxon>Photobacterium</taxon>
    </lineage>
</organism>
<dbReference type="Gene3D" id="3.10.196.10">
    <property type="entry name" value="Vitamin B12-dependent methionine synthase, activation domain"/>
    <property type="match status" value="1"/>
</dbReference>
<dbReference type="InterPro" id="IPR050554">
    <property type="entry name" value="Met_Synthase/Corrinoid"/>
</dbReference>
<dbReference type="GO" id="GO:0005829">
    <property type="term" value="C:cytosol"/>
    <property type="evidence" value="ECO:0007669"/>
    <property type="project" value="TreeGrafter"/>
</dbReference>
<keyword evidence="2" id="KW-0170">Cobalt</keyword>
<dbReference type="AlphaFoldDB" id="A0A090QTY6"/>
<reference evidence="5 6" key="1">
    <citation type="journal article" date="2014" name="Genome Announc.">
        <title>Draft Genome Sequences of Two Vibrionaceae Species, Vibrio ponticus C121 and Photobacterium aphoticum C119, Isolated as Coral Reef Microbiota.</title>
        <authorList>
            <person name="Al-saari N."/>
            <person name="Meirelles P.M."/>
            <person name="Mino S."/>
            <person name="Suda W."/>
            <person name="Oshima K."/>
            <person name="Hattori M."/>
            <person name="Ohkuma M."/>
            <person name="Thompson F.L."/>
            <person name="Gomez-Gil B."/>
            <person name="Sawabe T."/>
            <person name="Sawabe T."/>
        </authorList>
    </citation>
    <scope>NUCLEOTIDE SEQUENCE [LARGE SCALE GENOMIC DNA]</scope>
    <source>
        <strain evidence="5 6">JCM 19237</strain>
    </source>
</reference>
<dbReference type="PROSITE" id="PS50974">
    <property type="entry name" value="ADOMET_ACTIVATION"/>
    <property type="match status" value="1"/>
</dbReference>
<keyword evidence="3 5" id="KW-0808">Transferase</keyword>
<feature type="domain" description="AdoMet activation" evidence="4">
    <location>
        <begin position="1"/>
        <end position="61"/>
    </location>
</feature>
<dbReference type="EC" id="2.1.1.13" evidence="5"/>
<evidence type="ECO:0000256" key="1">
    <source>
        <dbReference type="ARBA" id="ARBA00022723"/>
    </source>
</evidence>
<dbReference type="SUPFAM" id="SSF56507">
    <property type="entry name" value="Methionine synthase activation domain-like"/>
    <property type="match status" value="1"/>
</dbReference>
<dbReference type="Pfam" id="PF02965">
    <property type="entry name" value="Met_synt_B12"/>
    <property type="match status" value="1"/>
</dbReference>
<dbReference type="PANTHER" id="PTHR45833">
    <property type="entry name" value="METHIONINE SYNTHASE"/>
    <property type="match status" value="1"/>
</dbReference>
<dbReference type="InterPro" id="IPR004223">
    <property type="entry name" value="VitB12-dep_Met_synth_activ_dom"/>
</dbReference>
<evidence type="ECO:0000313" key="6">
    <source>
        <dbReference type="Proteomes" id="UP000029227"/>
    </source>
</evidence>
<dbReference type="PANTHER" id="PTHR45833:SF1">
    <property type="entry name" value="METHIONINE SYNTHASE"/>
    <property type="match status" value="1"/>
</dbReference>
<dbReference type="GO" id="GO:0046872">
    <property type="term" value="F:metal ion binding"/>
    <property type="evidence" value="ECO:0007669"/>
    <property type="project" value="UniProtKB-KW"/>
</dbReference>
<dbReference type="GO" id="GO:0046653">
    <property type="term" value="P:tetrahydrofolate metabolic process"/>
    <property type="evidence" value="ECO:0007669"/>
    <property type="project" value="TreeGrafter"/>
</dbReference>
<dbReference type="GO" id="GO:0050667">
    <property type="term" value="P:homocysteine metabolic process"/>
    <property type="evidence" value="ECO:0007669"/>
    <property type="project" value="TreeGrafter"/>
</dbReference>
<evidence type="ECO:0000256" key="2">
    <source>
        <dbReference type="ARBA" id="ARBA00023285"/>
    </source>
</evidence>
<accession>A0A090QTY6</accession>
<keyword evidence="3 5" id="KW-0489">Methyltransferase</keyword>
<proteinExistence type="predicted"/>
<dbReference type="InterPro" id="IPR037010">
    <property type="entry name" value="VitB12-dep_Met_synth_activ_sf"/>
</dbReference>
<dbReference type="STRING" id="754436.JCM19237_2447"/>
<comment type="caution">
    <text evidence="5">The sequence shown here is derived from an EMBL/GenBank/DDBJ whole genome shotgun (WGS) entry which is preliminary data.</text>
</comment>
<sequence>MSLTTSYAMWPGASVSGWYFSHPDSRYFAIAQIQADQRDSYADRKGWDTLEAEKWLGPNLS</sequence>
<dbReference type="eggNOG" id="COG1410">
    <property type="taxonomic scope" value="Bacteria"/>
</dbReference>
<dbReference type="EMBL" id="BBMN01000011">
    <property type="protein sequence ID" value="GAL06356.1"/>
    <property type="molecule type" value="Genomic_DNA"/>
</dbReference>
<protein>
    <submittedName>
        <fullName evidence="5">5-methyltetrahydrofolate-homocysteine methyltransferase</fullName>
        <ecNumber evidence="5">2.1.1.13</ecNumber>
    </submittedName>
</protein>
<evidence type="ECO:0000313" key="5">
    <source>
        <dbReference type="EMBL" id="GAL06356.1"/>
    </source>
</evidence>
<evidence type="ECO:0000256" key="3">
    <source>
        <dbReference type="PROSITE-ProRule" id="PRU00346"/>
    </source>
</evidence>
<dbReference type="GO" id="GO:0032259">
    <property type="term" value="P:methylation"/>
    <property type="evidence" value="ECO:0007669"/>
    <property type="project" value="UniProtKB-KW"/>
</dbReference>
<name>A0A090QTY6_9GAMM</name>